<feature type="compositionally biased region" description="Acidic residues" evidence="11">
    <location>
        <begin position="523"/>
        <end position="535"/>
    </location>
</feature>
<keyword evidence="5 10" id="KW-0378">Hydrolase</keyword>
<dbReference type="GO" id="GO:0000045">
    <property type="term" value="P:autophagosome assembly"/>
    <property type="evidence" value="ECO:0007669"/>
    <property type="project" value="TreeGrafter"/>
</dbReference>
<gene>
    <name evidence="13" type="ORF">BB561_005188</name>
</gene>
<keyword evidence="4 10" id="KW-0645">Protease</keyword>
<keyword evidence="10" id="KW-0539">Nucleus</keyword>
<dbReference type="InterPro" id="IPR005078">
    <property type="entry name" value="Peptidase_C54"/>
</dbReference>
<dbReference type="GO" id="GO:0005737">
    <property type="term" value="C:cytoplasm"/>
    <property type="evidence" value="ECO:0007669"/>
    <property type="project" value="UniProtKB-SubCell"/>
</dbReference>
<sequence length="535" mass="60963">MVLNTPESGLTTDFKPVNKESIQTHGSPSSDYSKTQDSPSKLKKGVLFDMSHFKAKATNVLRDYYTFTSESFASIAKNYNDSGPEILWLLGTLYIQINQNFDKNSLVLNMPNANILEHINTNLAQSSKKNTWNISDTIEPPIEKSESADFTNFQELEPSINSEQKSKWGLGFESLFSKKKSTYPVKFIDRFQNLIWCTYRYNCRPVDPNNFSTDAGWGCMLRAGQSLVAQALQYHYFGQDYNIDWNNKAERAQYLKIIELLMDDQDDSSIFSIYKMSDCGKKQGKTVGEWFGPSGTCNILRELGSNCNIPINFYTTSDGIINIIDLIKVKDAKQTVDINNEKFAQNCFMYSTLVLLVTRLGIDKINPIYNDFIKFCLTVPQSVGIVGGKPSSALYFVGFDKNDLIYLDPHYNRPAIERKEIEKYSKDDIISYRCTEPRKINLNRIDPCMFIGFYIHDVHELVDFYSRVTSLSKKNIPSAVSFVTGAEPSFSESIESMSKKDMENSNKNKGESISQYKNKEVTESSEEEALDEWVL</sequence>
<dbReference type="GO" id="GO:0004197">
    <property type="term" value="F:cysteine-type endopeptidase activity"/>
    <property type="evidence" value="ECO:0007669"/>
    <property type="project" value="TreeGrafter"/>
</dbReference>
<keyword evidence="14" id="KW-1185">Reference proteome</keyword>
<evidence type="ECO:0000256" key="6">
    <source>
        <dbReference type="ARBA" id="ARBA00022807"/>
    </source>
</evidence>
<dbReference type="EMBL" id="MBFR01000301">
    <property type="protein sequence ID" value="PVU89724.1"/>
    <property type="molecule type" value="Genomic_DNA"/>
</dbReference>
<dbReference type="STRING" id="133385.A0A2T9YBQ0"/>
<keyword evidence="2" id="KW-0813">Transport</keyword>
<evidence type="ECO:0000313" key="13">
    <source>
        <dbReference type="EMBL" id="PVU89724.1"/>
    </source>
</evidence>
<dbReference type="GO" id="GO:0035973">
    <property type="term" value="P:aggrephagy"/>
    <property type="evidence" value="ECO:0007669"/>
    <property type="project" value="TreeGrafter"/>
</dbReference>
<evidence type="ECO:0000256" key="3">
    <source>
        <dbReference type="ARBA" id="ARBA00022490"/>
    </source>
</evidence>
<evidence type="ECO:0000256" key="8">
    <source>
        <dbReference type="ARBA" id="ARBA00023006"/>
    </source>
</evidence>
<evidence type="ECO:0000256" key="4">
    <source>
        <dbReference type="ARBA" id="ARBA00022670"/>
    </source>
</evidence>
<comment type="similarity">
    <text evidence="1 10">Belongs to the peptidase C54 family.</text>
</comment>
<dbReference type="PANTHER" id="PTHR22624:SF49">
    <property type="entry name" value="CYSTEINE PROTEASE"/>
    <property type="match status" value="1"/>
</dbReference>
<dbReference type="InterPro" id="IPR046792">
    <property type="entry name" value="Peptidase_C54_cat"/>
</dbReference>
<dbReference type="SUPFAM" id="SSF54001">
    <property type="entry name" value="Cysteine proteinases"/>
    <property type="match status" value="1"/>
</dbReference>
<protein>
    <recommendedName>
        <fullName evidence="10">Cysteine protease</fullName>
        <ecNumber evidence="10">3.4.22.-</ecNumber>
    </recommendedName>
</protein>
<proteinExistence type="inferred from homology"/>
<keyword evidence="8" id="KW-0072">Autophagy</keyword>
<feature type="compositionally biased region" description="Polar residues" evidence="11">
    <location>
        <begin position="1"/>
        <end position="11"/>
    </location>
</feature>
<dbReference type="GO" id="GO:0000423">
    <property type="term" value="P:mitophagy"/>
    <property type="evidence" value="ECO:0007669"/>
    <property type="project" value="TreeGrafter"/>
</dbReference>
<evidence type="ECO:0000256" key="2">
    <source>
        <dbReference type="ARBA" id="ARBA00022448"/>
    </source>
</evidence>
<comment type="caution">
    <text evidence="13">The sequence shown here is derived from an EMBL/GenBank/DDBJ whole genome shotgun (WGS) entry which is preliminary data.</text>
</comment>
<feature type="region of interest" description="Disordered" evidence="11">
    <location>
        <begin position="1"/>
        <end position="38"/>
    </location>
</feature>
<dbReference type="GO" id="GO:0019786">
    <property type="term" value="F:protein-phosphatidylethanolamide deconjugating activity"/>
    <property type="evidence" value="ECO:0007669"/>
    <property type="project" value="InterPro"/>
</dbReference>
<evidence type="ECO:0000256" key="7">
    <source>
        <dbReference type="ARBA" id="ARBA00022927"/>
    </source>
</evidence>
<accession>A0A2T9YBQ0</accession>
<dbReference type="OrthoDB" id="2960936at2759"/>
<organism evidence="13 14">
    <name type="scientific">Smittium simulii</name>
    <dbReference type="NCBI Taxonomy" id="133385"/>
    <lineage>
        <taxon>Eukaryota</taxon>
        <taxon>Fungi</taxon>
        <taxon>Fungi incertae sedis</taxon>
        <taxon>Zoopagomycota</taxon>
        <taxon>Kickxellomycotina</taxon>
        <taxon>Harpellomycetes</taxon>
        <taxon>Harpellales</taxon>
        <taxon>Legeriomycetaceae</taxon>
        <taxon>Smittium</taxon>
    </lineage>
</organism>
<evidence type="ECO:0000256" key="10">
    <source>
        <dbReference type="RuleBase" id="RU363115"/>
    </source>
</evidence>
<evidence type="ECO:0000256" key="5">
    <source>
        <dbReference type="ARBA" id="ARBA00022801"/>
    </source>
</evidence>
<comment type="catalytic activity">
    <reaction evidence="9">
        <text>[protein]-C-terminal L-amino acid-glycyl-phosphatidylethanolamide + H2O = [protein]-C-terminal L-amino acid-glycine + a 1,2-diacyl-sn-glycero-3-phosphoethanolamine</text>
        <dbReference type="Rhea" id="RHEA:67548"/>
        <dbReference type="Rhea" id="RHEA-COMP:17323"/>
        <dbReference type="Rhea" id="RHEA-COMP:17324"/>
        <dbReference type="ChEBI" id="CHEBI:15377"/>
        <dbReference type="ChEBI" id="CHEBI:64612"/>
        <dbReference type="ChEBI" id="CHEBI:172940"/>
        <dbReference type="ChEBI" id="CHEBI:172941"/>
    </reaction>
    <physiologicalReaction direction="left-to-right" evidence="9">
        <dbReference type="Rhea" id="RHEA:67549"/>
    </physiologicalReaction>
</comment>
<comment type="subcellular location">
    <subcellularLocation>
        <location evidence="10">Nucleus</location>
    </subcellularLocation>
    <subcellularLocation>
        <location evidence="10">Cytoplasm</location>
    </subcellularLocation>
</comment>
<comment type="function">
    <text evidence="10">Required for selective autophagic degradation of the nucleus (nucleophagy) as well as for mitophagy which contributes to regulate mitochondrial quantity and quality by eliminating the mitochondria to a basal level to fulfill cellular energy requirements and preventing excess ROS production.</text>
</comment>
<dbReference type="GO" id="GO:0005634">
    <property type="term" value="C:nucleus"/>
    <property type="evidence" value="ECO:0007669"/>
    <property type="project" value="UniProtKB-SubCell"/>
</dbReference>
<dbReference type="GO" id="GO:0016485">
    <property type="term" value="P:protein processing"/>
    <property type="evidence" value="ECO:0007669"/>
    <property type="project" value="TreeGrafter"/>
</dbReference>
<evidence type="ECO:0000259" key="12">
    <source>
        <dbReference type="Pfam" id="PF03416"/>
    </source>
</evidence>
<dbReference type="AlphaFoldDB" id="A0A2T9YBQ0"/>
<evidence type="ECO:0000256" key="11">
    <source>
        <dbReference type="SAM" id="MobiDB-lite"/>
    </source>
</evidence>
<keyword evidence="6" id="KW-0788">Thiol protease</keyword>
<evidence type="ECO:0000256" key="9">
    <source>
        <dbReference type="ARBA" id="ARBA00029362"/>
    </source>
</evidence>
<dbReference type="Pfam" id="PF03416">
    <property type="entry name" value="Peptidase_C54"/>
    <property type="match status" value="1"/>
</dbReference>
<keyword evidence="7" id="KW-0653">Protein transport</keyword>
<name>A0A2T9YBQ0_9FUNG</name>
<evidence type="ECO:0000256" key="1">
    <source>
        <dbReference type="ARBA" id="ARBA00010958"/>
    </source>
</evidence>
<feature type="domain" description="Peptidase C54 catalytic" evidence="12">
    <location>
        <begin position="186"/>
        <end position="466"/>
    </location>
</feature>
<dbReference type="InterPro" id="IPR038765">
    <property type="entry name" value="Papain-like_cys_pep_sf"/>
</dbReference>
<keyword evidence="3 10" id="KW-0963">Cytoplasm</keyword>
<feature type="compositionally biased region" description="Polar residues" evidence="11">
    <location>
        <begin position="20"/>
        <end position="38"/>
    </location>
</feature>
<feature type="compositionally biased region" description="Basic and acidic residues" evidence="11">
    <location>
        <begin position="497"/>
        <end position="510"/>
    </location>
</feature>
<reference evidence="13 14" key="1">
    <citation type="journal article" date="2018" name="MBio">
        <title>Comparative Genomics Reveals the Core Gene Toolbox for the Fungus-Insect Symbiosis.</title>
        <authorList>
            <person name="Wang Y."/>
            <person name="Stata M."/>
            <person name="Wang W."/>
            <person name="Stajich J.E."/>
            <person name="White M.M."/>
            <person name="Moncalvo J.M."/>
        </authorList>
    </citation>
    <scope>NUCLEOTIDE SEQUENCE [LARGE SCALE GENOMIC DNA]</scope>
    <source>
        <strain evidence="13 14">SWE-8-4</strain>
    </source>
</reference>
<dbReference type="PANTHER" id="PTHR22624">
    <property type="entry name" value="CYSTEINE PROTEASE ATG4"/>
    <property type="match status" value="1"/>
</dbReference>
<feature type="region of interest" description="Disordered" evidence="11">
    <location>
        <begin position="491"/>
        <end position="535"/>
    </location>
</feature>
<dbReference type="Proteomes" id="UP000245383">
    <property type="component" value="Unassembled WGS sequence"/>
</dbReference>
<evidence type="ECO:0000313" key="14">
    <source>
        <dbReference type="Proteomes" id="UP000245383"/>
    </source>
</evidence>
<dbReference type="EC" id="3.4.22.-" evidence="10"/>
<dbReference type="GO" id="GO:0015031">
    <property type="term" value="P:protein transport"/>
    <property type="evidence" value="ECO:0007669"/>
    <property type="project" value="UniProtKB-KW"/>
</dbReference>
<dbReference type="GO" id="GO:0034727">
    <property type="term" value="P:piecemeal microautophagy of the nucleus"/>
    <property type="evidence" value="ECO:0007669"/>
    <property type="project" value="TreeGrafter"/>
</dbReference>